<accession>A0ABC9HFL2</accession>
<dbReference type="Proteomes" id="UP001189180">
    <property type="component" value="Unassembled WGS sequence"/>
</dbReference>
<dbReference type="EMBL" id="CANUEZ050000204">
    <property type="protein sequence ID" value="CAM0512255.1"/>
    <property type="molecule type" value="Genomic_DNA"/>
</dbReference>
<sequence length="202" mass="21018">MALPVTNTAASSFSWSSSSSSSSSSAPSISSSPSIAAESAAPSSLPSPISSLAPSLSPFEGENSAEVSISDCARYAEVASTSVTEPTGTKSRQRQKLSKSVRHNADPVGTDVATQAEDGIIGTTLSQHSTTVDGRKPAWITTAGRPRRAPPSRKQCFLIMILPETKETTEQAHLDHYIASLQEEGNCGENAGGISLPNKQSQ</sequence>
<dbReference type="AlphaFoldDB" id="A0ABC9HFL2"/>
<name>A0ABC9HFL2_FASHE</name>
<comment type="caution">
    <text evidence="4">The sequence shown here is derived from an EMBL/GenBank/DDBJ whole genome shotgun (WGS) entry which is preliminary data.</text>
</comment>
<feature type="region of interest" description="Disordered" evidence="1">
    <location>
        <begin position="79"/>
        <end position="110"/>
    </location>
</feature>
<feature type="compositionally biased region" description="Basic residues" evidence="1">
    <location>
        <begin position="91"/>
        <end position="102"/>
    </location>
</feature>
<evidence type="ECO:0000313" key="3">
    <source>
        <dbReference type="EMBL" id="CAM0512258.1"/>
    </source>
</evidence>
<gene>
    <name evidence="2" type="ORF">FHB240107_LOCUS6598</name>
    <name evidence="3" type="ORF">FHB240107_LOCUS6601</name>
    <name evidence="4" type="ORF">FHB240107_LOCUS6610</name>
</gene>
<feature type="region of interest" description="Disordered" evidence="1">
    <location>
        <begin position="1"/>
        <end position="63"/>
    </location>
</feature>
<dbReference type="EMBL" id="CANUEZ050000205">
    <property type="protein sequence ID" value="CAM0512263.1"/>
    <property type="molecule type" value="Genomic_DNA"/>
</dbReference>
<feature type="compositionally biased region" description="Polar residues" evidence="1">
    <location>
        <begin position="79"/>
        <end position="90"/>
    </location>
</feature>
<dbReference type="EMBL" id="CANUEZ050000204">
    <property type="protein sequence ID" value="CAM0512258.1"/>
    <property type="molecule type" value="Genomic_DNA"/>
</dbReference>
<organism evidence="4 5">
    <name type="scientific">Fasciola hepatica</name>
    <name type="common">Liver fluke</name>
    <dbReference type="NCBI Taxonomy" id="6192"/>
    <lineage>
        <taxon>Eukaryota</taxon>
        <taxon>Metazoa</taxon>
        <taxon>Spiralia</taxon>
        <taxon>Lophotrochozoa</taxon>
        <taxon>Platyhelminthes</taxon>
        <taxon>Trematoda</taxon>
        <taxon>Digenea</taxon>
        <taxon>Plagiorchiida</taxon>
        <taxon>Echinostomata</taxon>
        <taxon>Echinostomatoidea</taxon>
        <taxon>Fasciolidae</taxon>
        <taxon>Fasciola</taxon>
    </lineage>
</organism>
<evidence type="ECO:0000313" key="2">
    <source>
        <dbReference type="EMBL" id="CAM0512255.1"/>
    </source>
</evidence>
<reference evidence="4 5" key="1">
    <citation type="submission" date="2024-08" db="EMBL/GenBank/DDBJ databases">
        <authorList>
            <person name="Paterson S."/>
        </authorList>
    </citation>
    <scope>NUCLEOTIDE SEQUENCE [LARGE SCALE GENOMIC DNA]</scope>
</reference>
<proteinExistence type="predicted"/>
<feature type="compositionally biased region" description="Low complexity" evidence="1">
    <location>
        <begin position="9"/>
        <end position="58"/>
    </location>
</feature>
<keyword evidence="5" id="KW-1185">Reference proteome</keyword>
<evidence type="ECO:0000256" key="1">
    <source>
        <dbReference type="SAM" id="MobiDB-lite"/>
    </source>
</evidence>
<protein>
    <submittedName>
        <fullName evidence="4">Uncharacterized protein</fullName>
    </submittedName>
</protein>
<evidence type="ECO:0000313" key="4">
    <source>
        <dbReference type="EMBL" id="CAM0512263.1"/>
    </source>
</evidence>
<evidence type="ECO:0000313" key="5">
    <source>
        <dbReference type="Proteomes" id="UP001189180"/>
    </source>
</evidence>